<comment type="caution">
    <text evidence="1">The sequence shown here is derived from an EMBL/GenBank/DDBJ whole genome shotgun (WGS) entry which is preliminary data.</text>
</comment>
<organism evidence="1">
    <name type="scientific">Tanacetum cinerariifolium</name>
    <name type="common">Dalmatian daisy</name>
    <name type="synonym">Chrysanthemum cinerariifolium</name>
    <dbReference type="NCBI Taxonomy" id="118510"/>
    <lineage>
        <taxon>Eukaryota</taxon>
        <taxon>Viridiplantae</taxon>
        <taxon>Streptophyta</taxon>
        <taxon>Embryophyta</taxon>
        <taxon>Tracheophyta</taxon>
        <taxon>Spermatophyta</taxon>
        <taxon>Magnoliopsida</taxon>
        <taxon>eudicotyledons</taxon>
        <taxon>Gunneridae</taxon>
        <taxon>Pentapetalae</taxon>
        <taxon>asterids</taxon>
        <taxon>campanulids</taxon>
        <taxon>Asterales</taxon>
        <taxon>Asteraceae</taxon>
        <taxon>Asteroideae</taxon>
        <taxon>Anthemideae</taxon>
        <taxon>Anthemidinae</taxon>
        <taxon>Tanacetum</taxon>
    </lineage>
</organism>
<sequence length="178" mass="20946">GTLGCNLRSLEIRGYKLISKDGLVDIARYCKDLRSLRLDGNGIDRYANGKWLHELALCNTVMESLYFQDPFDTYNMKDVTVLAKKYSKSLASLHIYPESLNEFREVFNHSKKLDHFGYGIINKDWDYSGFEFPQNICSLRIEELHEDQFPFLHPYLNQLRELDLKCRVIDHICQRVLF</sequence>
<dbReference type="EMBL" id="BKCJ010174119">
    <property type="protein sequence ID" value="GEY38519.1"/>
    <property type="molecule type" value="Genomic_DNA"/>
</dbReference>
<name>A0A699HMX9_TANCI</name>
<reference evidence="1" key="1">
    <citation type="journal article" date="2019" name="Sci. Rep.">
        <title>Draft genome of Tanacetum cinerariifolium, the natural source of mosquito coil.</title>
        <authorList>
            <person name="Yamashiro T."/>
            <person name="Shiraishi A."/>
            <person name="Satake H."/>
            <person name="Nakayama K."/>
        </authorList>
    </citation>
    <scope>NUCLEOTIDE SEQUENCE</scope>
</reference>
<dbReference type="InterPro" id="IPR032675">
    <property type="entry name" value="LRR_dom_sf"/>
</dbReference>
<feature type="non-terminal residue" evidence="1">
    <location>
        <position position="1"/>
    </location>
</feature>
<dbReference type="SUPFAM" id="SSF52047">
    <property type="entry name" value="RNI-like"/>
    <property type="match status" value="1"/>
</dbReference>
<gene>
    <name evidence="1" type="ORF">Tci_410493</name>
</gene>
<protein>
    <recommendedName>
        <fullName evidence="2">COI1 F-box domain-containing protein</fullName>
    </recommendedName>
</protein>
<proteinExistence type="predicted"/>
<dbReference type="Gene3D" id="3.80.10.10">
    <property type="entry name" value="Ribonuclease Inhibitor"/>
    <property type="match status" value="1"/>
</dbReference>
<accession>A0A699HMX9</accession>
<evidence type="ECO:0000313" key="1">
    <source>
        <dbReference type="EMBL" id="GEY38519.1"/>
    </source>
</evidence>
<evidence type="ECO:0008006" key="2">
    <source>
        <dbReference type="Google" id="ProtNLM"/>
    </source>
</evidence>
<dbReference type="AlphaFoldDB" id="A0A699HMX9"/>